<organism evidence="1 2">
    <name type="scientific">Peredibacter starrii</name>
    <dbReference type="NCBI Taxonomy" id="28202"/>
    <lineage>
        <taxon>Bacteria</taxon>
        <taxon>Pseudomonadati</taxon>
        <taxon>Bdellovibrionota</taxon>
        <taxon>Bacteriovoracia</taxon>
        <taxon>Bacteriovoracales</taxon>
        <taxon>Bacteriovoracaceae</taxon>
        <taxon>Peredibacter</taxon>
    </lineage>
</organism>
<proteinExistence type="predicted"/>
<dbReference type="InterPro" id="IPR036390">
    <property type="entry name" value="WH_DNA-bd_sf"/>
</dbReference>
<protein>
    <submittedName>
        <fullName evidence="1">Rrf2 family transcriptional regulator</fullName>
    </submittedName>
</protein>
<reference evidence="1 2" key="1">
    <citation type="submission" date="2023-11" db="EMBL/GenBank/DDBJ databases">
        <title>Peredibacter starrii A3.12.</title>
        <authorList>
            <person name="Mitchell R.J."/>
        </authorList>
    </citation>
    <scope>NUCLEOTIDE SEQUENCE [LARGE SCALE GENOMIC DNA]</scope>
    <source>
        <strain evidence="1 2">A3.12</strain>
    </source>
</reference>
<sequence length="152" mass="16749">MQKLINSCYDGFMVDTRFSVSVQIMVTLAYHQDEMMNSEALAKVLKTNATFIRKLVSNLVEAELVESFRGKGGGIKLGKSPAEISLNDIYVASTEAKPFISTHKKTVTKACPVSCSFDDIFCKEVVDGIEGVTQSYLSKKYLSDLLKKVSCS</sequence>
<dbReference type="GO" id="GO:0005829">
    <property type="term" value="C:cytosol"/>
    <property type="evidence" value="ECO:0007669"/>
    <property type="project" value="TreeGrafter"/>
</dbReference>
<dbReference type="InterPro" id="IPR036388">
    <property type="entry name" value="WH-like_DNA-bd_sf"/>
</dbReference>
<dbReference type="GO" id="GO:0003700">
    <property type="term" value="F:DNA-binding transcription factor activity"/>
    <property type="evidence" value="ECO:0007669"/>
    <property type="project" value="TreeGrafter"/>
</dbReference>
<name>A0AAX4HJT8_9BACT</name>
<dbReference type="PROSITE" id="PS51197">
    <property type="entry name" value="HTH_RRF2_2"/>
    <property type="match status" value="1"/>
</dbReference>
<gene>
    <name evidence="1" type="ORF">SOO65_12540</name>
</gene>
<evidence type="ECO:0000313" key="1">
    <source>
        <dbReference type="EMBL" id="WPU63516.1"/>
    </source>
</evidence>
<dbReference type="SUPFAM" id="SSF46785">
    <property type="entry name" value="Winged helix' DNA-binding domain"/>
    <property type="match status" value="1"/>
</dbReference>
<dbReference type="KEGG" id="psti:SOO65_12540"/>
<dbReference type="PANTHER" id="PTHR33221:SF15">
    <property type="entry name" value="HTH-TYPE TRANSCRIPTIONAL REGULATOR YWGB-RELATED"/>
    <property type="match status" value="1"/>
</dbReference>
<evidence type="ECO:0000313" key="2">
    <source>
        <dbReference type="Proteomes" id="UP001324634"/>
    </source>
</evidence>
<dbReference type="Gene3D" id="1.10.10.10">
    <property type="entry name" value="Winged helix-like DNA-binding domain superfamily/Winged helix DNA-binding domain"/>
    <property type="match status" value="1"/>
</dbReference>
<dbReference type="InterPro" id="IPR000944">
    <property type="entry name" value="Tscrpt_reg_Rrf2"/>
</dbReference>
<dbReference type="Pfam" id="PF02082">
    <property type="entry name" value="Rrf2"/>
    <property type="match status" value="1"/>
</dbReference>
<dbReference type="RefSeq" id="WP_321390361.1">
    <property type="nucleotide sequence ID" value="NZ_CP139487.1"/>
</dbReference>
<dbReference type="Proteomes" id="UP001324634">
    <property type="component" value="Chromosome"/>
</dbReference>
<keyword evidence="2" id="KW-1185">Reference proteome</keyword>
<dbReference type="PANTHER" id="PTHR33221">
    <property type="entry name" value="WINGED HELIX-TURN-HELIX TRANSCRIPTIONAL REGULATOR, RRF2 FAMILY"/>
    <property type="match status" value="1"/>
</dbReference>
<accession>A0AAX4HJT8</accession>
<dbReference type="EMBL" id="CP139487">
    <property type="protein sequence ID" value="WPU63516.1"/>
    <property type="molecule type" value="Genomic_DNA"/>
</dbReference>
<dbReference type="AlphaFoldDB" id="A0AAX4HJT8"/>